<evidence type="ECO:0000313" key="3">
    <source>
        <dbReference type="Proteomes" id="UP000009149"/>
    </source>
</evidence>
<feature type="transmembrane region" description="Helical" evidence="1">
    <location>
        <begin position="20"/>
        <end position="42"/>
    </location>
</feature>
<keyword evidence="1" id="KW-0812">Transmembrane</keyword>
<keyword evidence="1" id="KW-1133">Transmembrane helix</keyword>
<evidence type="ECO:0000256" key="1">
    <source>
        <dbReference type="SAM" id="Phobius"/>
    </source>
</evidence>
<sequence length="52" mass="6097">MFSCTPFYCPSDCENWGTHFYVHLIIGMFFTYTPLILSQLPLPLIRISQLQL</sequence>
<reference evidence="2 3" key="1">
    <citation type="journal article" date="2008" name="Biol. Direct">
        <title>Complete genome sequence of the extremely acidophilic methanotroph isolate V4, Methylacidiphilum infernorum, a representative of the bacterial phylum Verrucomicrobia.</title>
        <authorList>
            <person name="Hou S."/>
            <person name="Makarova K.S."/>
            <person name="Saw J.H."/>
            <person name="Senin P."/>
            <person name="Ly B.V."/>
            <person name="Zhou Z."/>
            <person name="Ren Y."/>
            <person name="Wang J."/>
            <person name="Galperin M.Y."/>
            <person name="Omelchenko M.V."/>
            <person name="Wolf Y.I."/>
            <person name="Yutin N."/>
            <person name="Koonin E.V."/>
            <person name="Stott M.B."/>
            <person name="Mountain B.W."/>
            <person name="Crowe M.A."/>
            <person name="Smirnova A.V."/>
            <person name="Dunfield P.F."/>
            <person name="Feng L."/>
            <person name="Wang L."/>
            <person name="Alam M."/>
        </authorList>
    </citation>
    <scope>NUCLEOTIDE SEQUENCE [LARGE SCALE GENOMIC DNA]</scope>
    <source>
        <strain evidence="3">Isolate V4</strain>
    </source>
</reference>
<name>B3DUU3_METI4</name>
<gene>
    <name evidence="2" type="ordered locus">Minf_1041</name>
</gene>
<dbReference type="HOGENOM" id="CLU_3081685_0_0_0"/>
<organism evidence="2 3">
    <name type="scientific">Methylacidiphilum infernorum (isolate V4)</name>
    <name type="common">Methylokorus infernorum (strain V4)</name>
    <dbReference type="NCBI Taxonomy" id="481448"/>
    <lineage>
        <taxon>Bacteria</taxon>
        <taxon>Pseudomonadati</taxon>
        <taxon>Verrucomicrobiota</taxon>
        <taxon>Methylacidiphilae</taxon>
        <taxon>Methylacidiphilales</taxon>
        <taxon>Methylacidiphilaceae</taxon>
        <taxon>Methylacidiphilum (ex Ratnadevi et al. 2023)</taxon>
    </lineage>
</organism>
<protein>
    <submittedName>
        <fullName evidence="2">Uncharacterized protein</fullName>
    </submittedName>
</protein>
<dbReference type="Proteomes" id="UP000009149">
    <property type="component" value="Chromosome"/>
</dbReference>
<keyword evidence="1" id="KW-0472">Membrane</keyword>
<dbReference type="KEGG" id="min:Minf_1041"/>
<accession>B3DUU3</accession>
<dbReference type="EMBL" id="CP000975">
    <property type="protein sequence ID" value="ACD83096.1"/>
    <property type="molecule type" value="Genomic_DNA"/>
</dbReference>
<dbReference type="STRING" id="481448.Minf_1041"/>
<evidence type="ECO:0000313" key="2">
    <source>
        <dbReference type="EMBL" id="ACD83096.1"/>
    </source>
</evidence>
<dbReference type="AlphaFoldDB" id="B3DUU3"/>
<proteinExistence type="predicted"/>